<accession>A0ABU4JVD4</accession>
<reference evidence="1 2" key="1">
    <citation type="submission" date="2023-04" db="EMBL/GenBank/DDBJ databases">
        <title>Clostridium tannerae sp. nov., isolated from the fecal material of an alpaca.</title>
        <authorList>
            <person name="Miller S."/>
            <person name="Hendry M."/>
            <person name="King J."/>
            <person name="Sankaranarayanan K."/>
            <person name="Lawson P.A."/>
        </authorList>
    </citation>
    <scope>NUCLEOTIDE SEQUENCE [LARGE SCALE GENOMIC DNA]</scope>
    <source>
        <strain evidence="1 2">A1-XYC3</strain>
    </source>
</reference>
<organism evidence="1 2">
    <name type="scientific">Clostridium tanneri</name>
    <dbReference type="NCBI Taxonomy" id="3037988"/>
    <lineage>
        <taxon>Bacteria</taxon>
        <taxon>Bacillati</taxon>
        <taxon>Bacillota</taxon>
        <taxon>Clostridia</taxon>
        <taxon>Eubacteriales</taxon>
        <taxon>Clostridiaceae</taxon>
        <taxon>Clostridium</taxon>
    </lineage>
</organism>
<sequence>MHNQGVMTEQEHSEQMRNDGEGAVITNSTSENIIVYGPTRATDSGNFDKSWYILHPGKTTPRNGEFRGFFIPKDRKFEQENGETVQGPAAVMYSAPKVVTITSNEDQYVEKNEHNDGVFHAAEINWPIPDFSSDNCQNMTSTQYEIQDY</sequence>
<protein>
    <submittedName>
        <fullName evidence="1">Uncharacterized protein</fullName>
    </submittedName>
</protein>
<evidence type="ECO:0000313" key="2">
    <source>
        <dbReference type="Proteomes" id="UP001281656"/>
    </source>
</evidence>
<name>A0ABU4JVD4_9CLOT</name>
<dbReference type="RefSeq" id="WP_318798420.1">
    <property type="nucleotide sequence ID" value="NZ_JARUJP010000015.1"/>
</dbReference>
<comment type="caution">
    <text evidence="1">The sequence shown here is derived from an EMBL/GenBank/DDBJ whole genome shotgun (WGS) entry which is preliminary data.</text>
</comment>
<evidence type="ECO:0000313" key="1">
    <source>
        <dbReference type="EMBL" id="MDW8802066.1"/>
    </source>
</evidence>
<proteinExistence type="predicted"/>
<dbReference type="Proteomes" id="UP001281656">
    <property type="component" value="Unassembled WGS sequence"/>
</dbReference>
<keyword evidence="2" id="KW-1185">Reference proteome</keyword>
<dbReference type="EMBL" id="JARUJP010000015">
    <property type="protein sequence ID" value="MDW8802066.1"/>
    <property type="molecule type" value="Genomic_DNA"/>
</dbReference>
<gene>
    <name evidence="1" type="ORF">P8V03_12990</name>
</gene>